<accession>A0A0C3M8N2</accession>
<name>A0A0C3M8N2_9AGAM</name>
<dbReference type="EMBL" id="KN822976">
    <property type="protein sequence ID" value="KIO30072.1"/>
    <property type="molecule type" value="Genomic_DNA"/>
</dbReference>
<dbReference type="Proteomes" id="UP000054248">
    <property type="component" value="Unassembled WGS sequence"/>
</dbReference>
<gene>
    <name evidence="3" type="ORF">M407DRAFT_225819</name>
</gene>
<sequence>MHRALETPVILLLIFEELDSASSLMACAKVCRGWHAEAMFLRVKSYPVSLFNLIQTMAPILLNTTDGEGGFFASLDVPTDRRAITSLDSSLLTGVGANVQSISFDLALDPCSAMMIRGATRSHIGPILPRLKGLVIRPEIERWDLTSIFTALDFLFSISSPVTTVTFADDCDASYVKGMVESFAMNQLPISRLCRGRLSDEDEWPDDIGYDFLWDVAQVELLQPPSAEEWCQLGDCASLQELIVREPAASTGCYYGPVVNFQRLQTLQVPWTMLALLEHTVIPNLRHITLTSFGDASHEGLVLRKGSFISTLTNHSPQLQEIHLHDIFVGALDILQPILGLKHIKVIKLLDVDWGNAQDEDLETIALSLPLLQTFVLRDKR</sequence>
<dbReference type="InterPro" id="IPR032675">
    <property type="entry name" value="LRR_dom_sf"/>
</dbReference>
<reference evidence="3 4" key="1">
    <citation type="submission" date="2014-04" db="EMBL/GenBank/DDBJ databases">
        <authorList>
            <consortium name="DOE Joint Genome Institute"/>
            <person name="Kuo A."/>
            <person name="Girlanda M."/>
            <person name="Perotto S."/>
            <person name="Kohler A."/>
            <person name="Nagy L.G."/>
            <person name="Floudas D."/>
            <person name="Copeland A."/>
            <person name="Barry K.W."/>
            <person name="Cichocki N."/>
            <person name="Veneault-Fourrey C."/>
            <person name="LaButti K."/>
            <person name="Lindquist E.A."/>
            <person name="Lipzen A."/>
            <person name="Lundell T."/>
            <person name="Morin E."/>
            <person name="Murat C."/>
            <person name="Sun H."/>
            <person name="Tunlid A."/>
            <person name="Henrissat B."/>
            <person name="Grigoriev I.V."/>
            <person name="Hibbett D.S."/>
            <person name="Martin F."/>
            <person name="Nordberg H.P."/>
            <person name="Cantor M.N."/>
            <person name="Hua S.X."/>
        </authorList>
    </citation>
    <scope>NUCLEOTIDE SEQUENCE [LARGE SCALE GENOMIC DNA]</scope>
    <source>
        <strain evidence="3 4">MUT 4182</strain>
    </source>
</reference>
<proteinExistence type="predicted"/>
<reference evidence="4" key="2">
    <citation type="submission" date="2015-01" db="EMBL/GenBank/DDBJ databases">
        <title>Evolutionary Origins and Diversification of the Mycorrhizal Mutualists.</title>
        <authorList>
            <consortium name="DOE Joint Genome Institute"/>
            <consortium name="Mycorrhizal Genomics Consortium"/>
            <person name="Kohler A."/>
            <person name="Kuo A."/>
            <person name="Nagy L.G."/>
            <person name="Floudas D."/>
            <person name="Copeland A."/>
            <person name="Barry K.W."/>
            <person name="Cichocki N."/>
            <person name="Veneault-Fourrey C."/>
            <person name="LaButti K."/>
            <person name="Lindquist E.A."/>
            <person name="Lipzen A."/>
            <person name="Lundell T."/>
            <person name="Morin E."/>
            <person name="Murat C."/>
            <person name="Riley R."/>
            <person name="Ohm R."/>
            <person name="Sun H."/>
            <person name="Tunlid A."/>
            <person name="Henrissat B."/>
            <person name="Grigoriev I.V."/>
            <person name="Hibbett D.S."/>
            <person name="Martin F."/>
        </authorList>
    </citation>
    <scope>NUCLEOTIDE SEQUENCE [LARGE SCALE GENOMIC DNA]</scope>
    <source>
        <strain evidence="4">MUT 4182</strain>
    </source>
</reference>
<keyword evidence="1" id="KW-0732">Signal</keyword>
<dbReference type="HOGENOM" id="CLU_726024_0_0_1"/>
<feature type="domain" description="F-box" evidence="2">
    <location>
        <begin position="10"/>
        <end position="36"/>
    </location>
</feature>
<protein>
    <recommendedName>
        <fullName evidence="2">F-box domain-containing protein</fullName>
    </recommendedName>
</protein>
<dbReference type="OrthoDB" id="3279707at2759"/>
<organism evidence="3 4">
    <name type="scientific">Tulasnella calospora MUT 4182</name>
    <dbReference type="NCBI Taxonomy" id="1051891"/>
    <lineage>
        <taxon>Eukaryota</taxon>
        <taxon>Fungi</taxon>
        <taxon>Dikarya</taxon>
        <taxon>Basidiomycota</taxon>
        <taxon>Agaricomycotina</taxon>
        <taxon>Agaricomycetes</taxon>
        <taxon>Cantharellales</taxon>
        <taxon>Tulasnellaceae</taxon>
        <taxon>Tulasnella</taxon>
    </lineage>
</organism>
<feature type="signal peptide" evidence="1">
    <location>
        <begin position="1"/>
        <end position="20"/>
    </location>
</feature>
<feature type="chain" id="PRO_5002166869" description="F-box domain-containing protein" evidence="1">
    <location>
        <begin position="21"/>
        <end position="381"/>
    </location>
</feature>
<evidence type="ECO:0000256" key="1">
    <source>
        <dbReference type="SAM" id="SignalP"/>
    </source>
</evidence>
<dbReference type="InterPro" id="IPR001810">
    <property type="entry name" value="F-box_dom"/>
</dbReference>
<dbReference type="Pfam" id="PF12937">
    <property type="entry name" value="F-box-like"/>
    <property type="match status" value="1"/>
</dbReference>
<dbReference type="Gene3D" id="3.80.10.10">
    <property type="entry name" value="Ribonuclease Inhibitor"/>
    <property type="match status" value="1"/>
</dbReference>
<evidence type="ECO:0000313" key="3">
    <source>
        <dbReference type="EMBL" id="KIO30072.1"/>
    </source>
</evidence>
<keyword evidence="4" id="KW-1185">Reference proteome</keyword>
<evidence type="ECO:0000259" key="2">
    <source>
        <dbReference type="Pfam" id="PF12937"/>
    </source>
</evidence>
<dbReference type="SUPFAM" id="SSF52047">
    <property type="entry name" value="RNI-like"/>
    <property type="match status" value="1"/>
</dbReference>
<evidence type="ECO:0000313" key="4">
    <source>
        <dbReference type="Proteomes" id="UP000054248"/>
    </source>
</evidence>
<dbReference type="AlphaFoldDB" id="A0A0C3M8N2"/>